<proteinExistence type="predicted"/>
<feature type="chain" id="PRO_5019490124" evidence="2">
    <location>
        <begin position="31"/>
        <end position="337"/>
    </location>
</feature>
<feature type="signal peptide" evidence="2">
    <location>
        <begin position="1"/>
        <end position="30"/>
    </location>
</feature>
<evidence type="ECO:0000256" key="2">
    <source>
        <dbReference type="SAM" id="SignalP"/>
    </source>
</evidence>
<dbReference type="Proteomes" id="UP000286997">
    <property type="component" value="Unassembled WGS sequence"/>
</dbReference>
<organism evidence="3 4">
    <name type="scientific">Methylobacterium oryzihabitans</name>
    <dbReference type="NCBI Taxonomy" id="2499852"/>
    <lineage>
        <taxon>Bacteria</taxon>
        <taxon>Pseudomonadati</taxon>
        <taxon>Pseudomonadota</taxon>
        <taxon>Alphaproteobacteria</taxon>
        <taxon>Hyphomicrobiales</taxon>
        <taxon>Methylobacteriaceae</taxon>
        <taxon>Methylobacterium</taxon>
    </lineage>
</organism>
<keyword evidence="2" id="KW-0732">Signal</keyword>
<gene>
    <name evidence="3" type="ORF">EOE48_17690</name>
</gene>
<sequence>MTLKRQDRRSPGRVAGIAVMLAALALPASAQGGRKDAARTSAGKTEPGKSDAAKPDAGKPDDDGEDKVDSENLFGFTEGTDVGRKGEQEVILDTIVRLSKRRAGPGPSGYAAAQPELSYQYDLTDQFSIEPGIWLDTRRQRNIADLPDTASGGFNGGSLELKYQFHKRTDDSPFGLAIQSEPQWARIDPIEGIGGDVFSADTRLIADARLIPDKLWAAVNLIYDPQVAARKGSGEVERSSTLAVSGSLMGRVSEHVFLGPEVRYARAYDGAALNRFDGDAVFLGPVLHMQVEKKFFLTVAATTQVYGHDRDPSYARQAFNLTQFPRHAVRIRFGAEF</sequence>
<keyword evidence="4" id="KW-1185">Reference proteome</keyword>
<evidence type="ECO:0000313" key="3">
    <source>
        <dbReference type="EMBL" id="RVU16185.1"/>
    </source>
</evidence>
<dbReference type="AlphaFoldDB" id="A0A437P1R8"/>
<evidence type="ECO:0000256" key="1">
    <source>
        <dbReference type="SAM" id="MobiDB-lite"/>
    </source>
</evidence>
<feature type="region of interest" description="Disordered" evidence="1">
    <location>
        <begin position="28"/>
        <end position="71"/>
    </location>
</feature>
<comment type="caution">
    <text evidence="3">The sequence shown here is derived from an EMBL/GenBank/DDBJ whole genome shotgun (WGS) entry which is preliminary data.</text>
</comment>
<reference evidence="3 4" key="1">
    <citation type="submission" date="2019-01" db="EMBL/GenBank/DDBJ databases">
        <authorList>
            <person name="Chen W.-M."/>
        </authorList>
    </citation>
    <scope>NUCLEOTIDE SEQUENCE [LARGE SCALE GENOMIC DNA]</scope>
    <source>
        <strain evidence="3 4">TER-1</strain>
    </source>
</reference>
<evidence type="ECO:0000313" key="4">
    <source>
        <dbReference type="Proteomes" id="UP000286997"/>
    </source>
</evidence>
<protein>
    <submittedName>
        <fullName evidence="3">Uncharacterized protein</fullName>
    </submittedName>
</protein>
<dbReference type="EMBL" id="SACP01000017">
    <property type="protein sequence ID" value="RVU16185.1"/>
    <property type="molecule type" value="Genomic_DNA"/>
</dbReference>
<dbReference type="RefSeq" id="WP_127731529.1">
    <property type="nucleotide sequence ID" value="NZ_SACP01000017.1"/>
</dbReference>
<dbReference type="OrthoDB" id="8004182at2"/>
<name>A0A437P1R8_9HYPH</name>
<feature type="compositionally biased region" description="Basic and acidic residues" evidence="1">
    <location>
        <begin position="46"/>
        <end position="61"/>
    </location>
</feature>
<accession>A0A437P1R8</accession>